<evidence type="ECO:0000313" key="2">
    <source>
        <dbReference type="Proteomes" id="UP000807025"/>
    </source>
</evidence>
<feature type="non-terminal residue" evidence="1">
    <location>
        <position position="1"/>
    </location>
</feature>
<dbReference type="Proteomes" id="UP000807025">
    <property type="component" value="Unassembled WGS sequence"/>
</dbReference>
<name>A0A9P5ZLJ1_PLEER</name>
<accession>A0A9P5ZLJ1</accession>
<dbReference type="EMBL" id="MU154677">
    <property type="protein sequence ID" value="KAF9489268.1"/>
    <property type="molecule type" value="Genomic_DNA"/>
</dbReference>
<dbReference type="AlphaFoldDB" id="A0A9P5ZLJ1"/>
<comment type="caution">
    <text evidence="1">The sequence shown here is derived from an EMBL/GenBank/DDBJ whole genome shotgun (WGS) entry which is preliminary data.</text>
</comment>
<evidence type="ECO:0000313" key="1">
    <source>
        <dbReference type="EMBL" id="KAF9489268.1"/>
    </source>
</evidence>
<organism evidence="1 2">
    <name type="scientific">Pleurotus eryngii</name>
    <name type="common">Boletus of the steppes</name>
    <dbReference type="NCBI Taxonomy" id="5323"/>
    <lineage>
        <taxon>Eukaryota</taxon>
        <taxon>Fungi</taxon>
        <taxon>Dikarya</taxon>
        <taxon>Basidiomycota</taxon>
        <taxon>Agaricomycotina</taxon>
        <taxon>Agaricomycetes</taxon>
        <taxon>Agaricomycetidae</taxon>
        <taxon>Agaricales</taxon>
        <taxon>Pleurotineae</taxon>
        <taxon>Pleurotaceae</taxon>
        <taxon>Pleurotus</taxon>
    </lineage>
</organism>
<sequence length="122" mass="13411">PHSSVEGVEGGFSLYDERRRDSGLTTASAEGCGAMVLAFLRRPLLNSIRMDVTGRSLIGYSFRDLNGIPGCARSGVAPTRSRALSLSHHHHLPSAFRVPRAQYSVDTSSDDLHHLQLCRYFI</sequence>
<gene>
    <name evidence="1" type="ORF">BDN71DRAFT_1456366</name>
</gene>
<proteinExistence type="predicted"/>
<keyword evidence="2" id="KW-1185">Reference proteome</keyword>
<reference evidence="1" key="1">
    <citation type="submission" date="2020-11" db="EMBL/GenBank/DDBJ databases">
        <authorList>
            <consortium name="DOE Joint Genome Institute"/>
            <person name="Ahrendt S."/>
            <person name="Riley R."/>
            <person name="Andreopoulos W."/>
            <person name="Labutti K."/>
            <person name="Pangilinan J."/>
            <person name="Ruiz-Duenas F.J."/>
            <person name="Barrasa J.M."/>
            <person name="Sanchez-Garcia M."/>
            <person name="Camarero S."/>
            <person name="Miyauchi S."/>
            <person name="Serrano A."/>
            <person name="Linde D."/>
            <person name="Babiker R."/>
            <person name="Drula E."/>
            <person name="Ayuso-Fernandez I."/>
            <person name="Pacheco R."/>
            <person name="Padilla G."/>
            <person name="Ferreira P."/>
            <person name="Barriuso J."/>
            <person name="Kellner H."/>
            <person name="Castanera R."/>
            <person name="Alfaro M."/>
            <person name="Ramirez L."/>
            <person name="Pisabarro A.G."/>
            <person name="Kuo A."/>
            <person name="Tritt A."/>
            <person name="Lipzen A."/>
            <person name="He G."/>
            <person name="Yan M."/>
            <person name="Ng V."/>
            <person name="Cullen D."/>
            <person name="Martin F."/>
            <person name="Rosso M.-N."/>
            <person name="Henrissat B."/>
            <person name="Hibbett D."/>
            <person name="Martinez A.T."/>
            <person name="Grigoriev I.V."/>
        </authorList>
    </citation>
    <scope>NUCLEOTIDE SEQUENCE</scope>
    <source>
        <strain evidence="1">ATCC 90797</strain>
    </source>
</reference>
<protein>
    <submittedName>
        <fullName evidence="1">Uncharacterized protein</fullName>
    </submittedName>
</protein>